<evidence type="ECO:0000313" key="8">
    <source>
        <dbReference type="EMBL" id="CAJ0606426.1"/>
    </source>
</evidence>
<dbReference type="InterPro" id="IPR020846">
    <property type="entry name" value="MFS_dom"/>
</dbReference>
<feature type="domain" description="Major facilitator superfamily (MFS) profile" evidence="7">
    <location>
        <begin position="1"/>
        <end position="472"/>
    </location>
</feature>
<dbReference type="PANTHER" id="PTHR23503">
    <property type="entry name" value="SOLUTE CARRIER FAMILY 2"/>
    <property type="match status" value="1"/>
</dbReference>
<protein>
    <recommendedName>
        <fullName evidence="7">Major facilitator superfamily (MFS) profile domain-containing protein</fullName>
    </recommendedName>
</protein>
<dbReference type="InterPro" id="IPR036259">
    <property type="entry name" value="MFS_trans_sf"/>
</dbReference>
<proteinExistence type="predicted"/>
<feature type="chain" id="PRO_5041324422" description="Major facilitator superfamily (MFS) profile domain-containing protein" evidence="6">
    <location>
        <begin position="19"/>
        <end position="495"/>
    </location>
</feature>
<dbReference type="PANTHER" id="PTHR23503:SF39">
    <property type="entry name" value="MAJOR FACILITATOR SUPERFAMILY (MFS) PROFILE DOMAIN-CONTAINING PROTEIN"/>
    <property type="match status" value="1"/>
</dbReference>
<keyword evidence="6" id="KW-0732">Signal</keyword>
<feature type="transmembrane region" description="Helical" evidence="5">
    <location>
        <begin position="58"/>
        <end position="80"/>
    </location>
</feature>
<feature type="transmembrane region" description="Helical" evidence="5">
    <location>
        <begin position="354"/>
        <end position="376"/>
    </location>
</feature>
<dbReference type="InterPro" id="IPR045263">
    <property type="entry name" value="GLUT"/>
</dbReference>
<dbReference type="Proteomes" id="UP001176961">
    <property type="component" value="Unassembled WGS sequence"/>
</dbReference>
<feature type="signal peptide" evidence="6">
    <location>
        <begin position="1"/>
        <end position="18"/>
    </location>
</feature>
<gene>
    <name evidence="8" type="ORF">CYNAS_LOCUS18409</name>
</gene>
<evidence type="ECO:0000256" key="6">
    <source>
        <dbReference type="SAM" id="SignalP"/>
    </source>
</evidence>
<feature type="transmembrane region" description="Helical" evidence="5">
    <location>
        <begin position="292"/>
        <end position="315"/>
    </location>
</feature>
<dbReference type="EMBL" id="CATQJL010000316">
    <property type="protein sequence ID" value="CAJ0606426.1"/>
    <property type="molecule type" value="Genomic_DNA"/>
</dbReference>
<comment type="caution">
    <text evidence="8">The sequence shown here is derived from an EMBL/GenBank/DDBJ whole genome shotgun (WGS) entry which is preliminary data.</text>
</comment>
<feature type="transmembrane region" description="Helical" evidence="5">
    <location>
        <begin position="415"/>
        <end position="439"/>
    </location>
</feature>
<feature type="transmembrane region" description="Helical" evidence="5">
    <location>
        <begin position="153"/>
        <end position="174"/>
    </location>
</feature>
<name>A0AA36MBX1_CYLNA</name>
<dbReference type="InterPro" id="IPR005828">
    <property type="entry name" value="MFS_sugar_transport-like"/>
</dbReference>
<evidence type="ECO:0000256" key="1">
    <source>
        <dbReference type="ARBA" id="ARBA00004141"/>
    </source>
</evidence>
<keyword evidence="4 5" id="KW-0472">Membrane</keyword>
<keyword evidence="9" id="KW-1185">Reference proteome</keyword>
<comment type="subcellular location">
    <subcellularLocation>
        <location evidence="1">Membrane</location>
        <topology evidence="1">Multi-pass membrane protein</topology>
    </subcellularLocation>
</comment>
<feature type="transmembrane region" description="Helical" evidence="5">
    <location>
        <begin position="180"/>
        <end position="202"/>
    </location>
</feature>
<dbReference type="SUPFAM" id="SSF103473">
    <property type="entry name" value="MFS general substrate transporter"/>
    <property type="match status" value="1"/>
</dbReference>
<dbReference type="Gene3D" id="1.20.1250.20">
    <property type="entry name" value="MFS general substrate transporter like domains"/>
    <property type="match status" value="1"/>
</dbReference>
<dbReference type="Pfam" id="PF00083">
    <property type="entry name" value="Sugar_tr"/>
    <property type="match status" value="1"/>
</dbReference>
<feature type="transmembrane region" description="Helical" evidence="5">
    <location>
        <begin position="382"/>
        <end position="403"/>
    </location>
</feature>
<evidence type="ECO:0000256" key="3">
    <source>
        <dbReference type="ARBA" id="ARBA00022989"/>
    </source>
</evidence>
<reference evidence="8" key="1">
    <citation type="submission" date="2023-07" db="EMBL/GenBank/DDBJ databases">
        <authorList>
            <consortium name="CYATHOMIX"/>
        </authorList>
    </citation>
    <scope>NUCLEOTIDE SEQUENCE</scope>
    <source>
        <strain evidence="8">N/A</strain>
    </source>
</reference>
<evidence type="ECO:0000259" key="7">
    <source>
        <dbReference type="PROSITE" id="PS50850"/>
    </source>
</evidence>
<dbReference type="GO" id="GO:0015149">
    <property type="term" value="F:hexose transmembrane transporter activity"/>
    <property type="evidence" value="ECO:0007669"/>
    <property type="project" value="TreeGrafter"/>
</dbReference>
<evidence type="ECO:0000256" key="4">
    <source>
        <dbReference type="ARBA" id="ARBA00023136"/>
    </source>
</evidence>
<dbReference type="GO" id="GO:0016020">
    <property type="term" value="C:membrane"/>
    <property type="evidence" value="ECO:0007669"/>
    <property type="project" value="UniProtKB-SubCell"/>
</dbReference>
<evidence type="ECO:0000256" key="5">
    <source>
        <dbReference type="SAM" id="Phobius"/>
    </source>
</evidence>
<sequence>MPSLSIHLLSLALCLSSGFQQGYIASVLNQPYLQIENFINASWIERTDKPLQRDMLNVLWSLLNVCFPIATIFGQFLAAFLCKAIGRKGTALLASSLYIPGVMLCAATKYLHPYFELIYLGRILWSLANGINSVNATVWIVECAPPQIRGRMAAMQEFFMAAGALITQALGVPFSTDELWPYVFLPNVLFVSFSMMMFAFVYESPQFIMEKQGNKEKARASLAAYHGVAVDDASIEAELKICEAGLSKKNAKTKGEDCPIKTEHDSITVIFMPWKASDATSRVIRQAAWLGVMVKIAYVFTGARCLRAFSTYVLYGLGGWSFQGALYGSFITSLLRLPFTLIPVFLVDRLGRRPLMISSTAVSILSLLTMIVAINLGPNFKVASLIGLSVLLLITACGIGSVSRFYAAELVPRNLLISSVSILTIFEALTKIGVEFAWYPIANIIGAQSLLMFLIPSAVFLALMWAFCPETSRKTVNEVLNEVAIRKNLKVSFPL</sequence>
<evidence type="ECO:0000313" key="9">
    <source>
        <dbReference type="Proteomes" id="UP001176961"/>
    </source>
</evidence>
<evidence type="ECO:0000256" key="2">
    <source>
        <dbReference type="ARBA" id="ARBA00022692"/>
    </source>
</evidence>
<keyword evidence="3 5" id="KW-1133">Transmembrane helix</keyword>
<feature type="transmembrane region" description="Helical" evidence="5">
    <location>
        <begin position="445"/>
        <end position="467"/>
    </location>
</feature>
<keyword evidence="2 5" id="KW-0812">Transmembrane</keyword>
<feature type="transmembrane region" description="Helical" evidence="5">
    <location>
        <begin position="327"/>
        <end position="347"/>
    </location>
</feature>
<dbReference type="PROSITE" id="PS50850">
    <property type="entry name" value="MFS"/>
    <property type="match status" value="1"/>
</dbReference>
<organism evidence="8 9">
    <name type="scientific">Cylicocyclus nassatus</name>
    <name type="common">Nematode worm</name>
    <dbReference type="NCBI Taxonomy" id="53992"/>
    <lineage>
        <taxon>Eukaryota</taxon>
        <taxon>Metazoa</taxon>
        <taxon>Ecdysozoa</taxon>
        <taxon>Nematoda</taxon>
        <taxon>Chromadorea</taxon>
        <taxon>Rhabditida</taxon>
        <taxon>Rhabditina</taxon>
        <taxon>Rhabditomorpha</taxon>
        <taxon>Strongyloidea</taxon>
        <taxon>Strongylidae</taxon>
        <taxon>Cylicocyclus</taxon>
    </lineage>
</organism>
<accession>A0AA36MBX1</accession>
<dbReference type="AlphaFoldDB" id="A0AA36MBX1"/>